<feature type="region of interest" description="Disordered" evidence="4">
    <location>
        <begin position="356"/>
        <end position="377"/>
    </location>
</feature>
<feature type="compositionally biased region" description="Basic residues" evidence="4">
    <location>
        <begin position="367"/>
        <end position="377"/>
    </location>
</feature>
<dbReference type="InterPro" id="IPR027356">
    <property type="entry name" value="NPH3_dom"/>
</dbReference>
<dbReference type="Gene3D" id="3.30.710.10">
    <property type="entry name" value="Potassium Channel Kv1.1, Chain A"/>
    <property type="match status" value="1"/>
</dbReference>
<proteinExistence type="inferred from homology"/>
<keyword evidence="7" id="KW-1185">Reference proteome</keyword>
<name>A0AAD8NXX7_TARER</name>
<accession>A0AAD8NXX7</accession>
<reference evidence="6" key="1">
    <citation type="journal article" date="2023" name="bioRxiv">
        <title>Improved chromosome-level genome assembly for marigold (Tagetes erecta).</title>
        <authorList>
            <person name="Jiang F."/>
            <person name="Yuan L."/>
            <person name="Wang S."/>
            <person name="Wang H."/>
            <person name="Xu D."/>
            <person name="Wang A."/>
            <person name="Fan W."/>
        </authorList>
    </citation>
    <scope>NUCLEOTIDE SEQUENCE</scope>
    <source>
        <strain evidence="6">WSJ</strain>
        <tissue evidence="6">Leaf</tissue>
    </source>
</reference>
<dbReference type="InterPro" id="IPR011333">
    <property type="entry name" value="SKP1/BTB/POZ_sf"/>
</dbReference>
<sequence length="619" mass="69197">MKFMKLGHRPDTFYNSESVRSVSSEVSSDLVVQVNGTRYLLHKFPLLSKCLRLQRLCSESPETTQHQIIQLPDFPGGTECFELCAKFCYGITITLSAYNIVSARCAAEYLQMTEEVEKGNLVYKLDVFFNSCILNGWKDSIITLQTTKSFQLWSEDLGITSRCIEAIASKVLSNPLKVSLSHSYSRRGRDRDDISVNGSKTTSKGWWAEELSELGIDLYWRTMIAIKSGGKVPSNLVGDALRIYASKWLPNIISRNLESNGETTTNSNSKSRLLLESIISLLPTEKASVSCSFLLKLLKAANVLRASSSSRSELARRIAIQLDEATVPDLLIPCPSNDMTYDVDVISTILEQFMLQSQSPPTSPPRVKGRFERHRRSRSANNGDFELLESRRSSSASHSSKIKVAKLIDGYLKEIGKDVNLPLSKFTDLAEAIPDFARLDHDDLYRAIDIYLKSHPNLNKSERKRLCRTLDCKKLSMEVCMHAAQNELLPLRVVVQVLFFEQARAAMAGGQLTDLPSNIKALLAAQDDASRPPGSLSTNRSMVQPEDQWSVSNLKSPSSNLSTLRMKLAENDDLDENFHDGISKANSSKVKQLCSLPTRPKRMFSKLWSTTNRSASEKS</sequence>
<comment type="similarity">
    <text evidence="3">Belongs to the NPH3 family.</text>
</comment>
<feature type="region of interest" description="Disordered" evidence="4">
    <location>
        <begin position="528"/>
        <end position="558"/>
    </location>
</feature>
<dbReference type="AlphaFoldDB" id="A0AAD8NXX7"/>
<organism evidence="6 7">
    <name type="scientific">Tagetes erecta</name>
    <name type="common">African marigold</name>
    <dbReference type="NCBI Taxonomy" id="13708"/>
    <lineage>
        <taxon>Eukaryota</taxon>
        <taxon>Viridiplantae</taxon>
        <taxon>Streptophyta</taxon>
        <taxon>Embryophyta</taxon>
        <taxon>Tracheophyta</taxon>
        <taxon>Spermatophyta</taxon>
        <taxon>Magnoliopsida</taxon>
        <taxon>eudicotyledons</taxon>
        <taxon>Gunneridae</taxon>
        <taxon>Pentapetalae</taxon>
        <taxon>asterids</taxon>
        <taxon>campanulids</taxon>
        <taxon>Asterales</taxon>
        <taxon>Asteraceae</taxon>
        <taxon>Asteroideae</taxon>
        <taxon>Heliantheae alliance</taxon>
        <taxon>Tageteae</taxon>
        <taxon>Tagetes</taxon>
    </lineage>
</organism>
<dbReference type="Proteomes" id="UP001229421">
    <property type="component" value="Unassembled WGS sequence"/>
</dbReference>
<dbReference type="SUPFAM" id="SSF54695">
    <property type="entry name" value="POZ domain"/>
    <property type="match status" value="1"/>
</dbReference>
<feature type="compositionally biased region" description="Polar residues" evidence="4">
    <location>
        <begin position="535"/>
        <end position="558"/>
    </location>
</feature>
<evidence type="ECO:0000313" key="6">
    <source>
        <dbReference type="EMBL" id="KAK1425898.1"/>
    </source>
</evidence>
<keyword evidence="2" id="KW-0833">Ubl conjugation pathway</keyword>
<comment type="pathway">
    <text evidence="1">Protein modification; protein ubiquitination.</text>
</comment>
<feature type="domain" description="NPH3" evidence="5">
    <location>
        <begin position="205"/>
        <end position="504"/>
    </location>
</feature>
<evidence type="ECO:0000313" key="7">
    <source>
        <dbReference type="Proteomes" id="UP001229421"/>
    </source>
</evidence>
<evidence type="ECO:0000256" key="3">
    <source>
        <dbReference type="PROSITE-ProRule" id="PRU00982"/>
    </source>
</evidence>
<gene>
    <name evidence="6" type="ORF">QVD17_21260</name>
</gene>
<protein>
    <recommendedName>
        <fullName evidence="5">NPH3 domain-containing protein</fullName>
    </recommendedName>
</protein>
<dbReference type="InterPro" id="IPR043454">
    <property type="entry name" value="NPH3/RPT2-like"/>
</dbReference>
<dbReference type="PANTHER" id="PTHR32370">
    <property type="entry name" value="OS12G0117600 PROTEIN"/>
    <property type="match status" value="1"/>
</dbReference>
<dbReference type="EMBL" id="JAUHHV010000005">
    <property type="protein sequence ID" value="KAK1425898.1"/>
    <property type="molecule type" value="Genomic_DNA"/>
</dbReference>
<evidence type="ECO:0000256" key="4">
    <source>
        <dbReference type="SAM" id="MobiDB-lite"/>
    </source>
</evidence>
<evidence type="ECO:0000256" key="2">
    <source>
        <dbReference type="ARBA" id="ARBA00022786"/>
    </source>
</evidence>
<dbReference type="Pfam" id="PF03000">
    <property type="entry name" value="NPH3"/>
    <property type="match status" value="1"/>
</dbReference>
<evidence type="ECO:0000259" key="5">
    <source>
        <dbReference type="PROSITE" id="PS51649"/>
    </source>
</evidence>
<evidence type="ECO:0000256" key="1">
    <source>
        <dbReference type="ARBA" id="ARBA00004906"/>
    </source>
</evidence>
<dbReference type="PROSITE" id="PS51649">
    <property type="entry name" value="NPH3"/>
    <property type="match status" value="1"/>
</dbReference>
<comment type="caution">
    <text evidence="6">The sequence shown here is derived from an EMBL/GenBank/DDBJ whole genome shotgun (WGS) entry which is preliminary data.</text>
</comment>